<evidence type="ECO:0000313" key="1">
    <source>
        <dbReference type="Ensembl" id="ENSLBEP00000017445.1"/>
    </source>
</evidence>
<sequence length="93" mass="9771">MADCGGLPQVVQPGKLAEAFKYFVQGMGYMPTAGMTRLVRSRTHSASSVGSVGRRESCCKASVHGWCNRTTRPSGECSSWSVLTSAQTVLGGG</sequence>
<dbReference type="GeneTree" id="ENSGT00950000182872"/>
<accession>A0A3Q3MAI1</accession>
<reference evidence="1" key="1">
    <citation type="submission" date="2025-08" db="UniProtKB">
        <authorList>
            <consortium name="Ensembl"/>
        </authorList>
    </citation>
    <scope>IDENTIFICATION</scope>
</reference>
<dbReference type="Ensembl" id="ENSLBET00000018429.1">
    <property type="protein sequence ID" value="ENSLBEP00000017445.1"/>
    <property type="gene ID" value="ENSLBEG00000013447.1"/>
</dbReference>
<dbReference type="AlphaFoldDB" id="A0A3Q3MAI1"/>
<proteinExistence type="predicted"/>
<dbReference type="STRING" id="56723.ENSLBEP00000017445"/>
<organism evidence="1 2">
    <name type="scientific">Labrus bergylta</name>
    <name type="common">ballan wrasse</name>
    <dbReference type="NCBI Taxonomy" id="56723"/>
    <lineage>
        <taxon>Eukaryota</taxon>
        <taxon>Metazoa</taxon>
        <taxon>Chordata</taxon>
        <taxon>Craniata</taxon>
        <taxon>Vertebrata</taxon>
        <taxon>Euteleostomi</taxon>
        <taxon>Actinopterygii</taxon>
        <taxon>Neopterygii</taxon>
        <taxon>Teleostei</taxon>
        <taxon>Neoteleostei</taxon>
        <taxon>Acanthomorphata</taxon>
        <taxon>Eupercaria</taxon>
        <taxon>Labriformes</taxon>
        <taxon>Labridae</taxon>
        <taxon>Labrus</taxon>
    </lineage>
</organism>
<name>A0A3Q3MAI1_9LABR</name>
<dbReference type="InParanoid" id="A0A3Q3MAI1"/>
<dbReference type="PANTHER" id="PTHR11034">
    <property type="entry name" value="N-MYC DOWNSTREAM REGULATED"/>
    <property type="match status" value="1"/>
</dbReference>
<evidence type="ECO:0008006" key="3">
    <source>
        <dbReference type="Google" id="ProtNLM"/>
    </source>
</evidence>
<dbReference type="Pfam" id="PF03096">
    <property type="entry name" value="Ndr"/>
    <property type="match status" value="1"/>
</dbReference>
<evidence type="ECO:0000313" key="2">
    <source>
        <dbReference type="Proteomes" id="UP000261660"/>
    </source>
</evidence>
<keyword evidence="2" id="KW-1185">Reference proteome</keyword>
<protein>
    <recommendedName>
        <fullName evidence="3">Protein NDRG4</fullName>
    </recommendedName>
</protein>
<reference evidence="1" key="2">
    <citation type="submission" date="2025-09" db="UniProtKB">
        <authorList>
            <consortium name="Ensembl"/>
        </authorList>
    </citation>
    <scope>IDENTIFICATION</scope>
</reference>
<dbReference type="Proteomes" id="UP000261660">
    <property type="component" value="Unplaced"/>
</dbReference>
<dbReference type="InterPro" id="IPR004142">
    <property type="entry name" value="NDRG"/>
</dbReference>